<keyword evidence="1" id="KW-0677">Repeat</keyword>
<dbReference type="GO" id="GO:0072380">
    <property type="term" value="C:TRC complex"/>
    <property type="evidence" value="ECO:0007669"/>
    <property type="project" value="TreeGrafter"/>
</dbReference>
<proteinExistence type="predicted"/>
<dbReference type="PANTHER" id="PTHR45831">
    <property type="entry name" value="LD24721P"/>
    <property type="match status" value="1"/>
</dbReference>
<dbReference type="InterPro" id="IPR019734">
    <property type="entry name" value="TPR_rpt"/>
</dbReference>
<dbReference type="Pfam" id="PF13414">
    <property type="entry name" value="TPR_11"/>
    <property type="match status" value="1"/>
</dbReference>
<evidence type="ECO:0000256" key="1">
    <source>
        <dbReference type="ARBA" id="ARBA00022737"/>
    </source>
</evidence>
<dbReference type="GO" id="GO:0006620">
    <property type="term" value="P:post-translational protein targeting to endoplasmic reticulum membrane"/>
    <property type="evidence" value="ECO:0007669"/>
    <property type="project" value="TreeGrafter"/>
</dbReference>
<comment type="caution">
    <text evidence="3">The sequence shown here is derived from an EMBL/GenBank/DDBJ whole genome shotgun (WGS) entry which is preliminary data.</text>
</comment>
<dbReference type="EMBL" id="BKCJ011306120">
    <property type="protein sequence ID" value="GFD18232.1"/>
    <property type="molecule type" value="Genomic_DNA"/>
</dbReference>
<dbReference type="AlphaFoldDB" id="A0A699U5S6"/>
<evidence type="ECO:0000256" key="2">
    <source>
        <dbReference type="ARBA" id="ARBA00022803"/>
    </source>
</evidence>
<evidence type="ECO:0000313" key="3">
    <source>
        <dbReference type="EMBL" id="GFD18232.1"/>
    </source>
</evidence>
<name>A0A699U5S6_TANCI</name>
<dbReference type="Gene3D" id="1.25.40.10">
    <property type="entry name" value="Tetratricopeptide repeat domain"/>
    <property type="match status" value="1"/>
</dbReference>
<keyword evidence="2" id="KW-0802">TPR repeat</keyword>
<dbReference type="InterPro" id="IPR047150">
    <property type="entry name" value="SGT"/>
</dbReference>
<dbReference type="SMART" id="SM00028">
    <property type="entry name" value="TPR"/>
    <property type="match status" value="2"/>
</dbReference>
<dbReference type="PANTHER" id="PTHR45831:SF2">
    <property type="entry name" value="LD24721P"/>
    <property type="match status" value="1"/>
</dbReference>
<dbReference type="GO" id="GO:0016020">
    <property type="term" value="C:membrane"/>
    <property type="evidence" value="ECO:0007669"/>
    <property type="project" value="TreeGrafter"/>
</dbReference>
<reference evidence="3" key="1">
    <citation type="journal article" date="2019" name="Sci. Rep.">
        <title>Draft genome of Tanacetum cinerariifolium, the natural source of mosquito coil.</title>
        <authorList>
            <person name="Yamashiro T."/>
            <person name="Shiraishi A."/>
            <person name="Satake H."/>
            <person name="Nakayama K."/>
        </authorList>
    </citation>
    <scope>NUCLEOTIDE SEQUENCE</scope>
</reference>
<sequence length="87" mass="9818">NKAVESKLYPEAIELYTIAIALRGDNAIYYCNRAAAYTHSGQDAEAIIDCQKAIAIDPKYIKAYYRLGYIYFAQGKYTEAFEKGYGI</sequence>
<feature type="non-terminal residue" evidence="3">
    <location>
        <position position="1"/>
    </location>
</feature>
<gene>
    <name evidence="3" type="ORF">Tci_890201</name>
</gene>
<dbReference type="InterPro" id="IPR011990">
    <property type="entry name" value="TPR-like_helical_dom_sf"/>
</dbReference>
<protein>
    <submittedName>
        <fullName evidence="3">Uncharacterized protein</fullName>
    </submittedName>
</protein>
<dbReference type="GO" id="GO:0060090">
    <property type="term" value="F:molecular adaptor activity"/>
    <property type="evidence" value="ECO:0007669"/>
    <property type="project" value="TreeGrafter"/>
</dbReference>
<organism evidence="3">
    <name type="scientific">Tanacetum cinerariifolium</name>
    <name type="common">Dalmatian daisy</name>
    <name type="synonym">Chrysanthemum cinerariifolium</name>
    <dbReference type="NCBI Taxonomy" id="118510"/>
    <lineage>
        <taxon>Eukaryota</taxon>
        <taxon>Viridiplantae</taxon>
        <taxon>Streptophyta</taxon>
        <taxon>Embryophyta</taxon>
        <taxon>Tracheophyta</taxon>
        <taxon>Spermatophyta</taxon>
        <taxon>Magnoliopsida</taxon>
        <taxon>eudicotyledons</taxon>
        <taxon>Gunneridae</taxon>
        <taxon>Pentapetalae</taxon>
        <taxon>asterids</taxon>
        <taxon>campanulids</taxon>
        <taxon>Asterales</taxon>
        <taxon>Asteraceae</taxon>
        <taxon>Asteroideae</taxon>
        <taxon>Anthemideae</taxon>
        <taxon>Anthemidinae</taxon>
        <taxon>Tanacetum</taxon>
    </lineage>
</organism>
<dbReference type="SUPFAM" id="SSF48452">
    <property type="entry name" value="TPR-like"/>
    <property type="match status" value="1"/>
</dbReference>
<feature type="non-terminal residue" evidence="3">
    <location>
        <position position="87"/>
    </location>
</feature>
<accession>A0A699U5S6</accession>